<evidence type="ECO:0000313" key="2">
    <source>
        <dbReference type="Proteomes" id="UP001107558"/>
    </source>
</evidence>
<proteinExistence type="predicted"/>
<dbReference type="EMBL" id="JADBJN010000001">
    <property type="protein sequence ID" value="KAG5679858.1"/>
    <property type="molecule type" value="Genomic_DNA"/>
</dbReference>
<name>A0A9J6CCS0_POLVA</name>
<gene>
    <name evidence="1" type="ORF">PVAND_009395</name>
</gene>
<comment type="caution">
    <text evidence="1">The sequence shown here is derived from an EMBL/GenBank/DDBJ whole genome shotgun (WGS) entry which is preliminary data.</text>
</comment>
<dbReference type="AlphaFoldDB" id="A0A9J6CCS0"/>
<evidence type="ECO:0000313" key="1">
    <source>
        <dbReference type="EMBL" id="KAG5679858.1"/>
    </source>
</evidence>
<sequence length="80" mass="9264">METIAENVKHVLNEGCAADKVILQHMDEHIRFTMRQRMMLKRALVERTGEAVPFAFSNDSLGFNEITFGKLQSKSFQEKY</sequence>
<keyword evidence="2" id="KW-1185">Reference proteome</keyword>
<organism evidence="1 2">
    <name type="scientific">Polypedilum vanderplanki</name>
    <name type="common">Sleeping chironomid midge</name>
    <dbReference type="NCBI Taxonomy" id="319348"/>
    <lineage>
        <taxon>Eukaryota</taxon>
        <taxon>Metazoa</taxon>
        <taxon>Ecdysozoa</taxon>
        <taxon>Arthropoda</taxon>
        <taxon>Hexapoda</taxon>
        <taxon>Insecta</taxon>
        <taxon>Pterygota</taxon>
        <taxon>Neoptera</taxon>
        <taxon>Endopterygota</taxon>
        <taxon>Diptera</taxon>
        <taxon>Nematocera</taxon>
        <taxon>Chironomoidea</taxon>
        <taxon>Chironomidae</taxon>
        <taxon>Chironominae</taxon>
        <taxon>Polypedilum</taxon>
        <taxon>Polypedilum</taxon>
    </lineage>
</organism>
<protein>
    <submittedName>
        <fullName evidence="1">Uncharacterized protein</fullName>
    </submittedName>
</protein>
<reference evidence="1" key="1">
    <citation type="submission" date="2021-03" db="EMBL/GenBank/DDBJ databases">
        <title>Chromosome level genome of the anhydrobiotic midge Polypedilum vanderplanki.</title>
        <authorList>
            <person name="Yoshida Y."/>
            <person name="Kikawada T."/>
            <person name="Gusev O."/>
        </authorList>
    </citation>
    <scope>NUCLEOTIDE SEQUENCE</scope>
    <source>
        <strain evidence="1">NIAS01</strain>
        <tissue evidence="1">Whole body or cell culture</tissue>
    </source>
</reference>
<accession>A0A9J6CCS0</accession>
<dbReference type="Proteomes" id="UP001107558">
    <property type="component" value="Chromosome 1"/>
</dbReference>